<dbReference type="Proteomes" id="UP000549590">
    <property type="component" value="Unassembled WGS sequence"/>
</dbReference>
<keyword evidence="5 6" id="KW-0472">Membrane</keyword>
<feature type="transmembrane region" description="Helical" evidence="6">
    <location>
        <begin position="439"/>
        <end position="458"/>
    </location>
</feature>
<feature type="transmembrane region" description="Helical" evidence="6">
    <location>
        <begin position="210"/>
        <end position="227"/>
    </location>
</feature>
<dbReference type="InterPro" id="IPR050833">
    <property type="entry name" value="Poly_Biosynth_Transport"/>
</dbReference>
<keyword evidence="4 6" id="KW-1133">Transmembrane helix</keyword>
<feature type="transmembrane region" description="Helical" evidence="6">
    <location>
        <begin position="109"/>
        <end position="130"/>
    </location>
</feature>
<feature type="transmembrane region" description="Helical" evidence="6">
    <location>
        <begin position="170"/>
        <end position="189"/>
    </location>
</feature>
<dbReference type="AlphaFoldDB" id="A0AAP7CKX2"/>
<keyword evidence="2" id="KW-1003">Cell membrane</keyword>
<evidence type="ECO:0000313" key="7">
    <source>
        <dbReference type="EMBL" id="NMP04237.1"/>
    </source>
</evidence>
<proteinExistence type="predicted"/>
<feature type="transmembrane region" description="Helical" evidence="6">
    <location>
        <begin position="40"/>
        <end position="63"/>
    </location>
</feature>
<dbReference type="RefSeq" id="WP_169044961.1">
    <property type="nucleotide sequence ID" value="NZ_JABBYB010000010.1"/>
</dbReference>
<sequence>MKNTKYLMLQDALKKVLTIVLFIFLVRNFSEEEFGTYQQVLLIVSLASILFSAGVPVSLTYFYGQYSKYSQRQQIFKRFFIFQLLLLCLGAILLALFAKPLAELINNPLIEKFIVIILVLFVTTATFEYFKNLSVITGGLKGYLYLTTSIQLITVLINIFIVIFLDDLAYVLLFSAFSNLLLFLFLLFVNKNSFLLRVNKGFISSVELKYIIAMGSVSLVAVLNGYIDQLMVSFLMDASSFATLKVGAFQIPFISIITGSLLTAMIPVISKLIRSNDTNGVIAVWKESIEKATVLLVPIVIFCLIYSNEIILTLFGEKYEDSVIVFQVYMFQWLRAVVIFGGVMGAIGLEKALFKNTLVTTILNVILNYFLISKYGVIGAAFATTFLNFFGAYLLIKPINKRLKVKFSSYFPTKIYITSTLLSVGLAFILKSYNLLFEVNIFSLGIIAIVFYVLMIIIQMKVFYKNVSLVQLKEMI</sequence>
<gene>
    <name evidence="7" type="ORF">HHE94_16145</name>
</gene>
<accession>A0AAP7CKX2</accession>
<evidence type="ECO:0000256" key="2">
    <source>
        <dbReference type="ARBA" id="ARBA00022475"/>
    </source>
</evidence>
<comment type="subcellular location">
    <subcellularLocation>
        <location evidence="1">Cell membrane</location>
        <topology evidence="1">Multi-pass membrane protein</topology>
    </subcellularLocation>
</comment>
<evidence type="ECO:0000256" key="3">
    <source>
        <dbReference type="ARBA" id="ARBA00022692"/>
    </source>
</evidence>
<evidence type="ECO:0000256" key="4">
    <source>
        <dbReference type="ARBA" id="ARBA00022989"/>
    </source>
</evidence>
<feature type="transmembrane region" description="Helical" evidence="6">
    <location>
        <begin position="247"/>
        <end position="273"/>
    </location>
</feature>
<dbReference type="PANTHER" id="PTHR30250">
    <property type="entry name" value="PST FAMILY PREDICTED COLANIC ACID TRANSPORTER"/>
    <property type="match status" value="1"/>
</dbReference>
<evidence type="ECO:0000256" key="5">
    <source>
        <dbReference type="ARBA" id="ARBA00023136"/>
    </source>
</evidence>
<evidence type="ECO:0000256" key="1">
    <source>
        <dbReference type="ARBA" id="ARBA00004651"/>
    </source>
</evidence>
<feature type="transmembrane region" description="Helical" evidence="6">
    <location>
        <begin position="415"/>
        <end position="433"/>
    </location>
</feature>
<dbReference type="PANTHER" id="PTHR30250:SF11">
    <property type="entry name" value="O-ANTIGEN TRANSPORTER-RELATED"/>
    <property type="match status" value="1"/>
</dbReference>
<feature type="transmembrane region" description="Helical" evidence="6">
    <location>
        <begin position="294"/>
        <end position="316"/>
    </location>
</feature>
<dbReference type="GO" id="GO:0005886">
    <property type="term" value="C:plasma membrane"/>
    <property type="evidence" value="ECO:0007669"/>
    <property type="project" value="UniProtKB-SubCell"/>
</dbReference>
<protein>
    <submittedName>
        <fullName evidence="7">Polysaccharide biosynthesis protein</fullName>
    </submittedName>
</protein>
<keyword evidence="3 6" id="KW-0812">Transmembrane</keyword>
<evidence type="ECO:0000313" key="8">
    <source>
        <dbReference type="Proteomes" id="UP000549590"/>
    </source>
</evidence>
<feature type="transmembrane region" description="Helical" evidence="6">
    <location>
        <begin position="328"/>
        <end position="346"/>
    </location>
</feature>
<evidence type="ECO:0000256" key="6">
    <source>
        <dbReference type="SAM" id="Phobius"/>
    </source>
</evidence>
<feature type="transmembrane region" description="Helical" evidence="6">
    <location>
        <begin position="142"/>
        <end position="164"/>
    </location>
</feature>
<name>A0AAP7CKX2_9GAMM</name>
<reference evidence="7 8" key="1">
    <citation type="submission" date="2020-04" db="EMBL/GenBank/DDBJ databases">
        <title>Genome sequencing and assembly of Pseudoalteromonas arctica.</title>
        <authorList>
            <person name="Cook G.M."/>
        </authorList>
    </citation>
    <scope>NUCLEOTIDE SEQUENCE [LARGE SCALE GENOMIC DNA]</scope>
    <source>
        <strain evidence="7 8">NEC-BIFX-2020_001</strain>
    </source>
</reference>
<feature type="transmembrane region" description="Helical" evidence="6">
    <location>
        <begin position="75"/>
        <end position="97"/>
    </location>
</feature>
<dbReference type="EMBL" id="JABBYB010000010">
    <property type="protein sequence ID" value="NMP04237.1"/>
    <property type="molecule type" value="Genomic_DNA"/>
</dbReference>
<organism evidence="7 8">
    <name type="scientific">Pseudoalteromonas arctica</name>
    <dbReference type="NCBI Taxonomy" id="394751"/>
    <lineage>
        <taxon>Bacteria</taxon>
        <taxon>Pseudomonadati</taxon>
        <taxon>Pseudomonadota</taxon>
        <taxon>Gammaproteobacteria</taxon>
        <taxon>Alteromonadales</taxon>
        <taxon>Pseudoalteromonadaceae</taxon>
        <taxon>Pseudoalteromonas</taxon>
    </lineage>
</organism>
<dbReference type="Pfam" id="PF13440">
    <property type="entry name" value="Polysacc_synt_3"/>
    <property type="match status" value="1"/>
</dbReference>
<comment type="caution">
    <text evidence="7">The sequence shown here is derived from an EMBL/GenBank/DDBJ whole genome shotgun (WGS) entry which is preliminary data.</text>
</comment>